<organism evidence="1 2">
    <name type="scientific">Pistacia integerrima</name>
    <dbReference type="NCBI Taxonomy" id="434235"/>
    <lineage>
        <taxon>Eukaryota</taxon>
        <taxon>Viridiplantae</taxon>
        <taxon>Streptophyta</taxon>
        <taxon>Embryophyta</taxon>
        <taxon>Tracheophyta</taxon>
        <taxon>Spermatophyta</taxon>
        <taxon>Magnoliopsida</taxon>
        <taxon>eudicotyledons</taxon>
        <taxon>Gunneridae</taxon>
        <taxon>Pentapetalae</taxon>
        <taxon>rosids</taxon>
        <taxon>malvids</taxon>
        <taxon>Sapindales</taxon>
        <taxon>Anacardiaceae</taxon>
        <taxon>Pistacia</taxon>
    </lineage>
</organism>
<accession>A0ACC0Y262</accession>
<comment type="caution">
    <text evidence="1">The sequence shown here is derived from an EMBL/GenBank/DDBJ whole genome shotgun (WGS) entry which is preliminary data.</text>
</comment>
<protein>
    <submittedName>
        <fullName evidence="1">Uncharacterized protein</fullName>
    </submittedName>
</protein>
<gene>
    <name evidence="1" type="ORF">Pint_35128</name>
</gene>
<sequence>MITHPLEANALQAVRRALKDTGKNLNSWKKTDACVSNWTGVICLMDPNDGYLHVQELRLLNMKLSGKLAPALGLFSHMTLFFLTSFFQEFYVKQFNRQHTQGDRQSDYFKASMLIYEFMPNGRFRNPMSFAMRLHIALGLAKGIIYLHKEADPPIIHRDIKANNIFDSKFTAKVSDFGISKLVPVPSDAGGEGHVFTVVRGTPVNSACQSGMMYSVIDNGMGPYSSECLRRFMALALKCCEDETERRPSMLEVVRELENLSSMLPESETIPTDSYISASGSLGIPTSSLYSERNSYVSGDFPEAGSDLVSGVVPTIRPR</sequence>
<proteinExistence type="predicted"/>
<name>A0ACC0Y262_9ROSI</name>
<dbReference type="EMBL" id="CM047744">
    <property type="protein sequence ID" value="KAJ0028295.1"/>
    <property type="molecule type" value="Genomic_DNA"/>
</dbReference>
<reference evidence="2" key="1">
    <citation type="journal article" date="2023" name="G3 (Bethesda)">
        <title>Genome assembly and association tests identify interacting loci associated with vigor, precocity, and sex in interspecific pistachio rootstocks.</title>
        <authorList>
            <person name="Palmer W."/>
            <person name="Jacygrad E."/>
            <person name="Sagayaradj S."/>
            <person name="Cavanaugh K."/>
            <person name="Han R."/>
            <person name="Bertier L."/>
            <person name="Beede B."/>
            <person name="Kafkas S."/>
            <person name="Golino D."/>
            <person name="Preece J."/>
            <person name="Michelmore R."/>
        </authorList>
    </citation>
    <scope>NUCLEOTIDE SEQUENCE [LARGE SCALE GENOMIC DNA]</scope>
</reference>
<evidence type="ECO:0000313" key="2">
    <source>
        <dbReference type="Proteomes" id="UP001163603"/>
    </source>
</evidence>
<evidence type="ECO:0000313" key="1">
    <source>
        <dbReference type="EMBL" id="KAJ0028295.1"/>
    </source>
</evidence>
<keyword evidence="2" id="KW-1185">Reference proteome</keyword>
<dbReference type="Proteomes" id="UP001163603">
    <property type="component" value="Chromosome 9"/>
</dbReference>